<dbReference type="GO" id="GO:0051213">
    <property type="term" value="F:dioxygenase activity"/>
    <property type="evidence" value="ECO:0007669"/>
    <property type="project" value="UniProtKB-KW"/>
</dbReference>
<comment type="similarity">
    <text evidence="1">Belongs to the bacterial ring-hydroxylating dioxygenase beta subunit family.</text>
</comment>
<dbReference type="InterPro" id="IPR032710">
    <property type="entry name" value="NTF2-like_dom_sf"/>
</dbReference>
<dbReference type="CDD" id="cd00667">
    <property type="entry name" value="ring_hydroxylating_dioxygenases_beta"/>
    <property type="match status" value="1"/>
</dbReference>
<accession>A0ABX1SAI4</accession>
<dbReference type="InterPro" id="IPR000391">
    <property type="entry name" value="Rng_hydr_dOase-bsu"/>
</dbReference>
<organism evidence="3 4">
    <name type="scientific">Pseudonocardia acidicola</name>
    <dbReference type="NCBI Taxonomy" id="2724939"/>
    <lineage>
        <taxon>Bacteria</taxon>
        <taxon>Bacillati</taxon>
        <taxon>Actinomycetota</taxon>
        <taxon>Actinomycetes</taxon>
        <taxon>Pseudonocardiales</taxon>
        <taxon>Pseudonocardiaceae</taxon>
        <taxon>Pseudonocardia</taxon>
    </lineage>
</organism>
<dbReference type="SUPFAM" id="SSF54427">
    <property type="entry name" value="NTF2-like"/>
    <property type="match status" value="1"/>
</dbReference>
<evidence type="ECO:0000313" key="3">
    <source>
        <dbReference type="EMBL" id="NMH97366.1"/>
    </source>
</evidence>
<reference evidence="3 4" key="1">
    <citation type="submission" date="2020-04" db="EMBL/GenBank/DDBJ databases">
        <authorList>
            <person name="Klaysubun C."/>
            <person name="Duangmal K."/>
            <person name="Lipun K."/>
        </authorList>
    </citation>
    <scope>NUCLEOTIDE SEQUENCE [LARGE SCALE GENOMIC DNA]</scope>
    <source>
        <strain evidence="3 4">K10HN5</strain>
    </source>
</reference>
<proteinExistence type="inferred from homology"/>
<comment type="caution">
    <text evidence="3">The sequence shown here is derived from an EMBL/GenBank/DDBJ whole genome shotgun (WGS) entry which is preliminary data.</text>
</comment>
<sequence>MSTVQAEQAVAAGGVERGAAEALLFREARLLDAADHRGWLDLLTEDVVYWIPSWHCESELVDDTSRDVSLLLLDRSGLEDYATRALSGHAHVMDPPGRTDRLVSNVMVDDPAQGVVHCKWLLHLYRGGRQEIFGGSCEYRLRRENGQLKIASKKVVLTNDGIRAGFLPLV</sequence>
<evidence type="ECO:0000313" key="4">
    <source>
        <dbReference type="Proteomes" id="UP000820669"/>
    </source>
</evidence>
<keyword evidence="2" id="KW-0560">Oxidoreductase</keyword>
<name>A0ABX1SAI4_9PSEU</name>
<protein>
    <submittedName>
        <fullName evidence="3">Aromatic-ring-hydroxylating dioxygenase subunit beta</fullName>
    </submittedName>
</protein>
<evidence type="ECO:0000256" key="2">
    <source>
        <dbReference type="ARBA" id="ARBA00023002"/>
    </source>
</evidence>
<dbReference type="Proteomes" id="UP000820669">
    <property type="component" value="Unassembled WGS sequence"/>
</dbReference>
<dbReference type="RefSeq" id="WP_169380810.1">
    <property type="nucleotide sequence ID" value="NZ_JAAXLA010000011.1"/>
</dbReference>
<evidence type="ECO:0000256" key="1">
    <source>
        <dbReference type="ARBA" id="ARBA00009570"/>
    </source>
</evidence>
<dbReference type="Gene3D" id="3.10.450.50">
    <property type="match status" value="1"/>
</dbReference>
<dbReference type="EMBL" id="JAAXLA010000011">
    <property type="protein sequence ID" value="NMH97366.1"/>
    <property type="molecule type" value="Genomic_DNA"/>
</dbReference>
<dbReference type="PANTHER" id="PTHR41534">
    <property type="entry name" value="BLR3401 PROTEIN"/>
    <property type="match status" value="1"/>
</dbReference>
<keyword evidence="3" id="KW-0223">Dioxygenase</keyword>
<dbReference type="Pfam" id="PF00866">
    <property type="entry name" value="Ring_hydroxyl_B"/>
    <property type="match status" value="1"/>
</dbReference>
<dbReference type="PANTHER" id="PTHR41534:SF2">
    <property type="entry name" value="3-PHENYLPROPIONATE_CINNAMIC ACID DIOXYGENASE SUBUNIT BETA"/>
    <property type="match status" value="1"/>
</dbReference>
<gene>
    <name evidence="3" type="ORF">HF526_08580</name>
</gene>
<keyword evidence="4" id="KW-1185">Reference proteome</keyword>